<dbReference type="EC" id="2.7.1.25" evidence="5 13"/>
<comment type="similarity">
    <text evidence="4 13 14">Belongs to the APS kinase family.</text>
</comment>
<dbReference type="Gene3D" id="3.40.50.300">
    <property type="entry name" value="P-loop containing nucleotide triphosphate hydrolases"/>
    <property type="match status" value="1"/>
</dbReference>
<evidence type="ECO:0000259" key="15">
    <source>
        <dbReference type="Pfam" id="PF01583"/>
    </source>
</evidence>
<evidence type="ECO:0000256" key="3">
    <source>
        <dbReference type="ARBA" id="ARBA00004806"/>
    </source>
</evidence>
<comment type="pathway">
    <text evidence="3 13 14">Sulfur metabolism; hydrogen sulfide biosynthesis; sulfite from sulfate: step 2/3.</text>
</comment>
<dbReference type="RefSeq" id="WP_307207093.1">
    <property type="nucleotide sequence ID" value="NZ_JAUSST010000003.1"/>
</dbReference>
<dbReference type="HAMAP" id="MF_00065">
    <property type="entry name" value="Adenylyl_sulf_kinase"/>
    <property type="match status" value="1"/>
</dbReference>
<name>A0ABT9U732_PAEHA</name>
<evidence type="ECO:0000256" key="8">
    <source>
        <dbReference type="ARBA" id="ARBA00022777"/>
    </source>
</evidence>
<evidence type="ECO:0000313" key="16">
    <source>
        <dbReference type="EMBL" id="MDQ0115457.1"/>
    </source>
</evidence>
<feature type="active site" description="Phosphoserine intermediate" evidence="13">
    <location>
        <position position="109"/>
    </location>
</feature>
<protein>
    <recommendedName>
        <fullName evidence="5 13">Adenylyl-sulfate kinase</fullName>
        <ecNumber evidence="5 13">2.7.1.25</ecNumber>
    </recommendedName>
    <alternativeName>
        <fullName evidence="11 13">APS kinase</fullName>
    </alternativeName>
    <alternativeName>
        <fullName evidence="12 13">ATP adenosine-5'-phosphosulfate 3'-phosphotransferase</fullName>
    </alternativeName>
    <alternativeName>
        <fullName evidence="10 13">Adenosine-5'-phosphosulfate kinase</fullName>
    </alternativeName>
</protein>
<dbReference type="Pfam" id="PF01583">
    <property type="entry name" value="APS_kinase"/>
    <property type="match status" value="1"/>
</dbReference>
<dbReference type="NCBIfam" id="TIGR00455">
    <property type="entry name" value="apsK"/>
    <property type="match status" value="1"/>
</dbReference>
<keyword evidence="9 13" id="KW-0067">ATP-binding</keyword>
<dbReference type="NCBIfam" id="NF003013">
    <property type="entry name" value="PRK03846.1"/>
    <property type="match status" value="1"/>
</dbReference>
<dbReference type="PANTHER" id="PTHR11055">
    <property type="entry name" value="BIFUNCTIONAL 3'-PHOSPHOADENOSINE 5'-PHOSPHOSULFATE SYNTHASE"/>
    <property type="match status" value="1"/>
</dbReference>
<evidence type="ECO:0000313" key="17">
    <source>
        <dbReference type="Proteomes" id="UP001229346"/>
    </source>
</evidence>
<keyword evidence="8 13" id="KW-0418">Kinase</keyword>
<evidence type="ECO:0000256" key="2">
    <source>
        <dbReference type="ARBA" id="ARBA00002632"/>
    </source>
</evidence>
<evidence type="ECO:0000256" key="9">
    <source>
        <dbReference type="ARBA" id="ARBA00022840"/>
    </source>
</evidence>
<keyword evidence="13" id="KW-0597">Phosphoprotein</keyword>
<dbReference type="InterPro" id="IPR059117">
    <property type="entry name" value="APS_kinase_dom"/>
</dbReference>
<feature type="domain" description="APS kinase" evidence="15">
    <location>
        <begin position="29"/>
        <end position="176"/>
    </location>
</feature>
<comment type="function">
    <text evidence="2 13 14">Catalyzes the synthesis of activated sulfate.</text>
</comment>
<evidence type="ECO:0000256" key="6">
    <source>
        <dbReference type="ARBA" id="ARBA00022679"/>
    </source>
</evidence>
<proteinExistence type="inferred from homology"/>
<organism evidence="16 17">
    <name type="scientific">Paenibacillus harenae</name>
    <dbReference type="NCBI Taxonomy" id="306543"/>
    <lineage>
        <taxon>Bacteria</taxon>
        <taxon>Bacillati</taxon>
        <taxon>Bacillota</taxon>
        <taxon>Bacilli</taxon>
        <taxon>Bacillales</taxon>
        <taxon>Paenibacillaceae</taxon>
        <taxon>Paenibacillus</taxon>
    </lineage>
</organism>
<evidence type="ECO:0000256" key="12">
    <source>
        <dbReference type="ARBA" id="ARBA00031464"/>
    </source>
</evidence>
<dbReference type="PANTHER" id="PTHR11055:SF1">
    <property type="entry name" value="PAPS SYNTHETASE, ISOFORM D"/>
    <property type="match status" value="1"/>
</dbReference>
<gene>
    <name evidence="13" type="primary">cysC</name>
    <name evidence="16" type="ORF">J2T15_004915</name>
</gene>
<comment type="catalytic activity">
    <reaction evidence="1 13 14">
        <text>adenosine 5'-phosphosulfate + ATP = 3'-phosphoadenylyl sulfate + ADP + H(+)</text>
        <dbReference type="Rhea" id="RHEA:24152"/>
        <dbReference type="ChEBI" id="CHEBI:15378"/>
        <dbReference type="ChEBI" id="CHEBI:30616"/>
        <dbReference type="ChEBI" id="CHEBI:58243"/>
        <dbReference type="ChEBI" id="CHEBI:58339"/>
        <dbReference type="ChEBI" id="CHEBI:456216"/>
        <dbReference type="EC" id="2.7.1.25"/>
    </reaction>
</comment>
<evidence type="ECO:0000256" key="10">
    <source>
        <dbReference type="ARBA" id="ARBA00029724"/>
    </source>
</evidence>
<accession>A0ABT9U732</accession>
<sequence length="200" mass="22307">MTDQVNNVKWHSYTVTKELYNRRFGHMSGVVWITGLSGSGKSSIANELNTMLYERQIHSVVLDGDNLRLGLNKDLGFSSEDRRENVRRTAEAAKLFVQSGALVIVALVSPIEADRAMAKAMFEEGEFVEVYADCPIAVCEQRDPKGLYKKARAQEIPHFTGITAPYEPPSNPDIRLSSDLLSIKQAAGTIMYYLFENTSV</sequence>
<reference evidence="16 17" key="1">
    <citation type="submission" date="2023-07" db="EMBL/GenBank/DDBJ databases">
        <title>Sorghum-associated microbial communities from plants grown in Nebraska, USA.</title>
        <authorList>
            <person name="Schachtman D."/>
        </authorList>
    </citation>
    <scope>NUCLEOTIDE SEQUENCE [LARGE SCALE GENOMIC DNA]</scope>
    <source>
        <strain evidence="16 17">CC482</strain>
    </source>
</reference>
<keyword evidence="6 13" id="KW-0808">Transferase</keyword>
<dbReference type="EMBL" id="JAUSSU010000010">
    <property type="protein sequence ID" value="MDQ0115457.1"/>
    <property type="molecule type" value="Genomic_DNA"/>
</dbReference>
<evidence type="ECO:0000256" key="7">
    <source>
        <dbReference type="ARBA" id="ARBA00022741"/>
    </source>
</evidence>
<dbReference type="InterPro" id="IPR002891">
    <property type="entry name" value="APS"/>
</dbReference>
<evidence type="ECO:0000256" key="13">
    <source>
        <dbReference type="HAMAP-Rule" id="MF_00065"/>
    </source>
</evidence>
<evidence type="ECO:0000256" key="11">
    <source>
        <dbReference type="ARBA" id="ARBA00031393"/>
    </source>
</evidence>
<evidence type="ECO:0000256" key="5">
    <source>
        <dbReference type="ARBA" id="ARBA00012121"/>
    </source>
</evidence>
<evidence type="ECO:0000256" key="4">
    <source>
        <dbReference type="ARBA" id="ARBA00007008"/>
    </source>
</evidence>
<dbReference type="CDD" id="cd02027">
    <property type="entry name" value="APSK"/>
    <property type="match status" value="1"/>
</dbReference>
<evidence type="ECO:0000256" key="1">
    <source>
        <dbReference type="ARBA" id="ARBA00001823"/>
    </source>
</evidence>
<keyword evidence="7 13" id="KW-0547">Nucleotide-binding</keyword>
<feature type="binding site" evidence="13">
    <location>
        <begin position="35"/>
        <end position="42"/>
    </location>
    <ligand>
        <name>ATP</name>
        <dbReference type="ChEBI" id="CHEBI:30616"/>
    </ligand>
</feature>
<dbReference type="GO" id="GO:0016301">
    <property type="term" value="F:kinase activity"/>
    <property type="evidence" value="ECO:0007669"/>
    <property type="project" value="UniProtKB-KW"/>
</dbReference>
<comment type="caution">
    <text evidence="16">The sequence shown here is derived from an EMBL/GenBank/DDBJ whole genome shotgun (WGS) entry which is preliminary data.</text>
</comment>
<dbReference type="InterPro" id="IPR027417">
    <property type="entry name" value="P-loop_NTPase"/>
</dbReference>
<dbReference type="SUPFAM" id="SSF52540">
    <property type="entry name" value="P-loop containing nucleoside triphosphate hydrolases"/>
    <property type="match status" value="1"/>
</dbReference>
<keyword evidence="17" id="KW-1185">Reference proteome</keyword>
<dbReference type="Proteomes" id="UP001229346">
    <property type="component" value="Unassembled WGS sequence"/>
</dbReference>
<evidence type="ECO:0000256" key="14">
    <source>
        <dbReference type="RuleBase" id="RU004347"/>
    </source>
</evidence>